<accession>A0A7W8MT52</accession>
<name>A0A7W8MT52_9BACT</name>
<evidence type="ECO:0000313" key="2">
    <source>
        <dbReference type="Proteomes" id="UP000568106"/>
    </source>
</evidence>
<protein>
    <submittedName>
        <fullName evidence="1">Uncharacterized protein</fullName>
    </submittedName>
</protein>
<reference evidence="1" key="1">
    <citation type="submission" date="2020-08" db="EMBL/GenBank/DDBJ databases">
        <title>Genomic Encyclopedia of Type Strains, Phase IV (KMG-V): Genome sequencing to study the core and pangenomes of soil and plant-associated prokaryotes.</title>
        <authorList>
            <person name="Whitman W."/>
        </authorList>
    </citation>
    <scope>NUCLEOTIDE SEQUENCE [LARGE SCALE GENOMIC DNA]</scope>
    <source>
        <strain evidence="1">M8UP27</strain>
    </source>
</reference>
<gene>
    <name evidence="1" type="ORF">HDF09_004086</name>
</gene>
<proteinExistence type="predicted"/>
<dbReference type="EMBL" id="JACHDY010000008">
    <property type="protein sequence ID" value="MBB5319378.1"/>
    <property type="molecule type" value="Genomic_DNA"/>
</dbReference>
<sequence length="46" mass="4956">MSIPVQVGGEGWVGAGIHRAQGKMELVGSFRRREASCSRPPGRSME</sequence>
<comment type="caution">
    <text evidence="1">The sequence shown here is derived from an EMBL/GenBank/DDBJ whole genome shotgun (WGS) entry which is preliminary data.</text>
</comment>
<dbReference type="Proteomes" id="UP000568106">
    <property type="component" value="Unassembled WGS sequence"/>
</dbReference>
<organism evidence="1 2">
    <name type="scientific">Tunturiibacter empetritectus</name>
    <dbReference type="NCBI Taxonomy" id="3069691"/>
    <lineage>
        <taxon>Bacteria</taxon>
        <taxon>Pseudomonadati</taxon>
        <taxon>Acidobacteriota</taxon>
        <taxon>Terriglobia</taxon>
        <taxon>Terriglobales</taxon>
        <taxon>Acidobacteriaceae</taxon>
        <taxon>Tunturiibacter</taxon>
    </lineage>
</organism>
<dbReference type="AlphaFoldDB" id="A0A7W8MT52"/>
<evidence type="ECO:0000313" key="1">
    <source>
        <dbReference type="EMBL" id="MBB5319378.1"/>
    </source>
</evidence>
<keyword evidence="2" id="KW-1185">Reference proteome</keyword>